<organism evidence="7 8">
    <name type="scientific">Corticimicrobacter populi</name>
    <dbReference type="NCBI Taxonomy" id="2175229"/>
    <lineage>
        <taxon>Bacteria</taxon>
        <taxon>Pseudomonadati</taxon>
        <taxon>Pseudomonadota</taxon>
        <taxon>Betaproteobacteria</taxon>
        <taxon>Burkholderiales</taxon>
        <taxon>Alcaligenaceae</taxon>
        <taxon>Corticimicrobacter</taxon>
    </lineage>
</organism>
<reference evidence="8" key="1">
    <citation type="submission" date="2018-05" db="EMBL/GenBank/DDBJ databases">
        <authorList>
            <person name="Li Y."/>
        </authorList>
    </citation>
    <scope>NUCLEOTIDE SEQUENCE [LARGE SCALE GENOMIC DNA]</scope>
    <source>
        <strain evidence="8">3d-2-2</strain>
    </source>
</reference>
<dbReference type="PANTHER" id="PTHR30386">
    <property type="entry name" value="MEMBRANE FUSION SUBUNIT OF EMRAB-TOLC MULTIDRUG EFFLUX PUMP"/>
    <property type="match status" value="1"/>
</dbReference>
<comment type="caution">
    <text evidence="7">The sequence shown here is derived from an EMBL/GenBank/DDBJ whole genome shotgun (WGS) entry which is preliminary data.</text>
</comment>
<feature type="transmembrane region" description="Helical" evidence="6">
    <location>
        <begin position="293"/>
        <end position="315"/>
    </location>
</feature>
<keyword evidence="4 6" id="KW-0472">Membrane</keyword>
<evidence type="ECO:0000256" key="2">
    <source>
        <dbReference type="ARBA" id="ARBA00022692"/>
    </source>
</evidence>
<feature type="transmembrane region" description="Helical" evidence="6">
    <location>
        <begin position="396"/>
        <end position="415"/>
    </location>
</feature>
<sequence>MATVDIRASSNPAQPPQPSALPPLRDELLLHEGPRLADGSPSWTLEDPGRGAFFRIGWVEAEMLSAWQEGSAQAVAQAVMARTTLTVEATEVEQFARFLQQQHLVRLQGEQALAQLQEQAERTRRHASWYQQALRHYLFIRIPLCRPDGFLTRTLPWVRRVFLNAGFLWLTLLAGVLGLVLALRQWDEFLHTFPYFFTLEGAALAGLTLVLAKVVHELGHAYVCKHYGCRVSTMGVALMVLWPVLYTDTSGAWRLPGRRPRMMIGASGMLAETALAAWATLAWSFLPDGMLRSAMFVLATTTWILTLAVNLNPFMRFDGYFLMSDALAVPNLQQRSFALARWRLREWLFGFGDAAPEVFEPWRERVLTVYAWCVWIYRFFLFLGIALLVYHMAFKVLGIILFLVEIVAFILKPVWTEMREWGKRRQDLHWNRRTVTVVALLLALLLLAVVPWRTAVHAPALSRAAGQFQIYAPVGAQLAQLEIRPGQPVVQGEPLLALEAPALRHELDNVARRLAQLRWQSSFHPLASDTRAQAPVARQELSAVQLRLAVLQRQVQQLTVAAPFDGVVVDMAEPLGVGEWLEAGEWLATIVAPGERLLEAYVAEQDVAYLREGDAAWFYPTDPAQSAVQAEVVTIAQTASHDLGAVPELVSVHGGALAASKDGQRLAPEQAVYRVVLRLAALPESAQVMMTGQEQAGQYAIAPVLVGSVAIEGEARSWAASVWRQAVAVFVREMGF</sequence>
<name>A0A2V1JX29_9BURK</name>
<feature type="transmembrane region" description="Helical" evidence="6">
    <location>
        <begin position="195"/>
        <end position="215"/>
    </location>
</feature>
<dbReference type="GO" id="GO:0016020">
    <property type="term" value="C:membrane"/>
    <property type="evidence" value="ECO:0007669"/>
    <property type="project" value="UniProtKB-SubCell"/>
</dbReference>
<dbReference type="EMBL" id="QETA01000007">
    <property type="protein sequence ID" value="PWF21453.1"/>
    <property type="molecule type" value="Genomic_DNA"/>
</dbReference>
<evidence type="ECO:0000256" key="1">
    <source>
        <dbReference type="ARBA" id="ARBA00004167"/>
    </source>
</evidence>
<gene>
    <name evidence="7" type="ORF">DD235_14360</name>
</gene>
<dbReference type="InterPro" id="IPR050739">
    <property type="entry name" value="MFP"/>
</dbReference>
<evidence type="ECO:0000256" key="3">
    <source>
        <dbReference type="ARBA" id="ARBA00022989"/>
    </source>
</evidence>
<dbReference type="SUPFAM" id="SSF111369">
    <property type="entry name" value="HlyD-like secretion proteins"/>
    <property type="match status" value="1"/>
</dbReference>
<protein>
    <submittedName>
        <fullName evidence="7">Hemolysin D</fullName>
    </submittedName>
</protein>
<keyword evidence="3 6" id="KW-1133">Transmembrane helix</keyword>
<dbReference type="AlphaFoldDB" id="A0A2V1JX29"/>
<comment type="subcellular location">
    <subcellularLocation>
        <location evidence="1">Membrane</location>
        <topology evidence="1">Single-pass membrane protein</topology>
    </subcellularLocation>
</comment>
<evidence type="ECO:0000256" key="5">
    <source>
        <dbReference type="SAM" id="MobiDB-lite"/>
    </source>
</evidence>
<evidence type="ECO:0000313" key="8">
    <source>
        <dbReference type="Proteomes" id="UP000245212"/>
    </source>
</evidence>
<feature type="transmembrane region" description="Helical" evidence="6">
    <location>
        <begin position="227"/>
        <end position="246"/>
    </location>
</feature>
<feature type="transmembrane region" description="Helical" evidence="6">
    <location>
        <begin position="435"/>
        <end position="453"/>
    </location>
</feature>
<accession>A0A2V1JX29</accession>
<feature type="transmembrane region" description="Helical" evidence="6">
    <location>
        <begin position="369"/>
        <end position="389"/>
    </location>
</feature>
<dbReference type="PANTHER" id="PTHR30386:SF26">
    <property type="entry name" value="TRANSPORT PROTEIN COMB"/>
    <property type="match status" value="1"/>
</dbReference>
<dbReference type="Proteomes" id="UP000245212">
    <property type="component" value="Unassembled WGS sequence"/>
</dbReference>
<feature type="region of interest" description="Disordered" evidence="5">
    <location>
        <begin position="1"/>
        <end position="23"/>
    </location>
</feature>
<keyword evidence="8" id="KW-1185">Reference proteome</keyword>
<keyword evidence="2 6" id="KW-0812">Transmembrane</keyword>
<dbReference type="RefSeq" id="WP_109062797.1">
    <property type="nucleotide sequence ID" value="NZ_QETA01000007.1"/>
</dbReference>
<feature type="transmembrane region" description="Helical" evidence="6">
    <location>
        <begin position="161"/>
        <end position="183"/>
    </location>
</feature>
<evidence type="ECO:0000256" key="6">
    <source>
        <dbReference type="SAM" id="Phobius"/>
    </source>
</evidence>
<proteinExistence type="predicted"/>
<evidence type="ECO:0000256" key="4">
    <source>
        <dbReference type="ARBA" id="ARBA00023136"/>
    </source>
</evidence>
<evidence type="ECO:0000313" key="7">
    <source>
        <dbReference type="EMBL" id="PWF21453.1"/>
    </source>
</evidence>